<proteinExistence type="predicted"/>
<keyword evidence="2" id="KW-0472">Membrane</keyword>
<evidence type="ECO:0000313" key="3">
    <source>
        <dbReference type="EMBL" id="MBA8878454.1"/>
    </source>
</evidence>
<dbReference type="PANTHER" id="PTHR38766">
    <property type="entry name" value="FLAGELLAR PROTEIN FLIO"/>
    <property type="match status" value="1"/>
</dbReference>
<comment type="caution">
    <text evidence="3">The sequence shown here is derived from an EMBL/GenBank/DDBJ whole genome shotgun (WGS) entry which is preliminary data.</text>
</comment>
<sequence length="363" mass="38979">MNNWLAGIVGETAAPIVGFVLLFALVIVLLLLVFAVLRRVTGGTFVSGGRNRQVRLSVTDAAAVDNRRRLVLVRRDDVEHLILIGGPSDVVIEQNIRQFAKPQSRVEPAATVVPVDAETKAEAKPVEAPRLPPAAPSRISPPVAPVARPTTVPAQAAPHIPIRPASAPAQSQAPARETPQPESQRPAAAPAPLPPVPPMQPIPPVVAAATEFTAQPAPAVKQQVETSNLDAPQRDNGWQRTAAPSFGSTQRSEPHIDALPHFEETHPEPAPPVETRTTTAAAFPFSVQNLKPAQDESSLDLLGPAKQEEPEINLADIDFDDAFESDLKGELHVTPDEEVRKESGNIEDEMERLLGDLSKPEKR</sequence>
<gene>
    <name evidence="3" type="ORF">FHW16_002166</name>
</gene>
<organism evidence="3 4">
    <name type="scientific">Phyllobacterium myrsinacearum</name>
    <dbReference type="NCBI Taxonomy" id="28101"/>
    <lineage>
        <taxon>Bacteria</taxon>
        <taxon>Pseudomonadati</taxon>
        <taxon>Pseudomonadota</taxon>
        <taxon>Alphaproteobacteria</taxon>
        <taxon>Hyphomicrobiales</taxon>
        <taxon>Phyllobacteriaceae</taxon>
        <taxon>Phyllobacterium</taxon>
    </lineage>
</organism>
<evidence type="ECO:0008006" key="5">
    <source>
        <dbReference type="Google" id="ProtNLM"/>
    </source>
</evidence>
<feature type="compositionally biased region" description="Low complexity" evidence="1">
    <location>
        <begin position="165"/>
        <end position="176"/>
    </location>
</feature>
<keyword evidence="4" id="KW-1185">Reference proteome</keyword>
<dbReference type="PANTHER" id="PTHR38766:SF1">
    <property type="entry name" value="FLAGELLAR PROTEIN FLIO"/>
    <property type="match status" value="1"/>
</dbReference>
<evidence type="ECO:0000256" key="2">
    <source>
        <dbReference type="SAM" id="Phobius"/>
    </source>
</evidence>
<feature type="compositionally biased region" description="Basic and acidic residues" evidence="1">
    <location>
        <begin position="118"/>
        <end position="127"/>
    </location>
</feature>
<dbReference type="EMBL" id="JACGXN010000002">
    <property type="protein sequence ID" value="MBA8878454.1"/>
    <property type="molecule type" value="Genomic_DNA"/>
</dbReference>
<feature type="region of interest" description="Disordered" evidence="1">
    <location>
        <begin position="118"/>
        <end position="152"/>
    </location>
</feature>
<feature type="region of interest" description="Disordered" evidence="1">
    <location>
        <begin position="165"/>
        <end position="202"/>
    </location>
</feature>
<feature type="compositionally biased region" description="Basic and acidic residues" evidence="1">
    <location>
        <begin position="351"/>
        <end position="363"/>
    </location>
</feature>
<keyword evidence="2" id="KW-0812">Transmembrane</keyword>
<feature type="region of interest" description="Disordered" evidence="1">
    <location>
        <begin position="218"/>
        <end position="253"/>
    </location>
</feature>
<feature type="region of interest" description="Disordered" evidence="1">
    <location>
        <begin position="337"/>
        <end position="363"/>
    </location>
</feature>
<protein>
    <recommendedName>
        <fullName evidence="5">Flagellar biosynthesis protein FliO</fullName>
    </recommendedName>
</protein>
<evidence type="ECO:0000313" key="4">
    <source>
        <dbReference type="Proteomes" id="UP000549052"/>
    </source>
</evidence>
<keyword evidence="2" id="KW-1133">Transmembrane helix</keyword>
<dbReference type="Proteomes" id="UP000549052">
    <property type="component" value="Unassembled WGS sequence"/>
</dbReference>
<evidence type="ECO:0000256" key="1">
    <source>
        <dbReference type="SAM" id="MobiDB-lite"/>
    </source>
</evidence>
<name>A0A839ELT8_9HYPH</name>
<dbReference type="RefSeq" id="WP_182549147.1">
    <property type="nucleotide sequence ID" value="NZ_JACGXN010000002.1"/>
</dbReference>
<dbReference type="InterPro" id="IPR052205">
    <property type="entry name" value="FliO/MopB"/>
</dbReference>
<dbReference type="AlphaFoldDB" id="A0A839ELT8"/>
<accession>A0A839ELT8</accession>
<feature type="transmembrane region" description="Helical" evidence="2">
    <location>
        <begin position="12"/>
        <end position="37"/>
    </location>
</feature>
<feature type="compositionally biased region" description="Pro residues" evidence="1">
    <location>
        <begin position="189"/>
        <end position="202"/>
    </location>
</feature>
<reference evidence="3 4" key="1">
    <citation type="submission" date="2020-07" db="EMBL/GenBank/DDBJ databases">
        <title>Genomic Encyclopedia of Type Strains, Phase IV (KMG-V): Genome sequencing to study the core and pangenomes of soil and plant-associated prokaryotes.</title>
        <authorList>
            <person name="Whitman W."/>
        </authorList>
    </citation>
    <scope>NUCLEOTIDE SEQUENCE [LARGE SCALE GENOMIC DNA]</scope>
    <source>
        <strain evidence="3 4">AN3</strain>
    </source>
</reference>